<dbReference type="AlphaFoldDB" id="A0A1L3Q417"/>
<dbReference type="Gene3D" id="3.40.50.2300">
    <property type="match status" value="1"/>
</dbReference>
<dbReference type="CDD" id="cd16345">
    <property type="entry name" value="LMWP_ArsC"/>
    <property type="match status" value="1"/>
</dbReference>
<evidence type="ECO:0000259" key="2">
    <source>
        <dbReference type="SMART" id="SM00226"/>
    </source>
</evidence>
<dbReference type="RefSeq" id="WP_072562041.1">
    <property type="nucleotide sequence ID" value="NZ_CP017921.1"/>
</dbReference>
<proteinExistence type="predicted"/>
<dbReference type="InterPro" id="IPR023485">
    <property type="entry name" value="Ptyr_pPase"/>
</dbReference>
<dbReference type="Proteomes" id="UP000198669">
    <property type="component" value="Unassembled WGS sequence"/>
</dbReference>
<dbReference type="STRING" id="2177.BHR79_09090"/>
<evidence type="ECO:0000313" key="4">
    <source>
        <dbReference type="EMBL" id="RNI09044.1"/>
    </source>
</evidence>
<dbReference type="EMBL" id="CP017921">
    <property type="protein sequence ID" value="APH39619.1"/>
    <property type="molecule type" value="Genomic_DNA"/>
</dbReference>
<accession>A0A1L3Q417</accession>
<evidence type="ECO:0000313" key="8">
    <source>
        <dbReference type="Proteomes" id="UP000267921"/>
    </source>
</evidence>
<organism evidence="3 6">
    <name type="scientific">Methanohalophilus halophilus</name>
    <dbReference type="NCBI Taxonomy" id="2177"/>
    <lineage>
        <taxon>Archaea</taxon>
        <taxon>Methanobacteriati</taxon>
        <taxon>Methanobacteriota</taxon>
        <taxon>Stenosarchaea group</taxon>
        <taxon>Methanomicrobia</taxon>
        <taxon>Methanosarcinales</taxon>
        <taxon>Methanosarcinaceae</taxon>
        <taxon>Methanohalophilus</taxon>
    </lineage>
</organism>
<evidence type="ECO:0000256" key="1">
    <source>
        <dbReference type="ARBA" id="ARBA00022849"/>
    </source>
</evidence>
<dbReference type="PANTHER" id="PTHR43428">
    <property type="entry name" value="ARSENATE REDUCTASE"/>
    <property type="match status" value="1"/>
</dbReference>
<keyword evidence="6" id="KW-1185">Reference proteome</keyword>
<dbReference type="OrthoDB" id="295776at2157"/>
<dbReference type="GeneID" id="30583922"/>
<evidence type="ECO:0000313" key="5">
    <source>
        <dbReference type="EMBL" id="SDW33211.1"/>
    </source>
</evidence>
<reference evidence="4 8" key="3">
    <citation type="submission" date="2018-10" db="EMBL/GenBank/DDBJ databases">
        <title>Cultivation of a novel Methanohalophilus strain from Kebrit Deep of the Red Sea and a genomic comparison of members of the genus Methanohalophilus.</title>
        <authorList>
            <person name="Guan Y."/>
            <person name="Ngugi D.K."/>
            <person name="Stingl U."/>
        </authorList>
    </citation>
    <scope>NUCLEOTIDE SEQUENCE [LARGE SCALE GENOMIC DNA]</scope>
    <source>
        <strain evidence="4 8">DSM 3094</strain>
    </source>
</reference>
<reference evidence="3 6" key="1">
    <citation type="submission" date="2016-10" db="EMBL/GenBank/DDBJ databases">
        <title>Methanohalophilus halophilus.</title>
        <authorList>
            <person name="L'haridon S."/>
        </authorList>
    </citation>
    <scope>NUCLEOTIDE SEQUENCE [LARGE SCALE GENOMIC DNA]</scope>
    <source>
        <strain evidence="3 6">Z-7982</strain>
    </source>
</reference>
<sequence>MKESNEKVKVLFICVHNSARSQIAEEYLRRLGEGKFEAESAGFEPEQINPLVLEVMKEDGFDLTKKKTQDAWDLFRAGKFFHFVITVCDREHEERCPIYPKPFAKLYWPFPEPENFTGTHEEKLEQMRNLRDSIKKRVEQFVEETSGFSEGSK</sequence>
<gene>
    <name evidence="3" type="ORF">BHR79_09090</name>
    <name evidence="4" type="ORF">EFE40_06175</name>
    <name evidence="5" type="ORF">SAMN04515625_0728</name>
</gene>
<dbReference type="SMART" id="SM00226">
    <property type="entry name" value="LMWPc"/>
    <property type="match status" value="1"/>
</dbReference>
<dbReference type="KEGG" id="mhaz:BHR79_09090"/>
<dbReference type="Proteomes" id="UP000267921">
    <property type="component" value="Unassembled WGS sequence"/>
</dbReference>
<keyword evidence="1" id="KW-0059">Arsenical resistance</keyword>
<evidence type="ECO:0000313" key="7">
    <source>
        <dbReference type="Proteomes" id="UP000198669"/>
    </source>
</evidence>
<dbReference type="Pfam" id="PF01451">
    <property type="entry name" value="LMWPc"/>
    <property type="match status" value="1"/>
</dbReference>
<reference evidence="5 7" key="2">
    <citation type="submission" date="2016-10" db="EMBL/GenBank/DDBJ databases">
        <authorList>
            <person name="de Groot N.N."/>
        </authorList>
    </citation>
    <scope>NUCLEOTIDE SEQUENCE [LARGE SCALE GENOMIC DNA]</scope>
    <source>
        <strain evidence="5 7">Z-7982</strain>
    </source>
</reference>
<evidence type="ECO:0000313" key="6">
    <source>
        <dbReference type="Proteomes" id="UP000186879"/>
    </source>
</evidence>
<evidence type="ECO:0000313" key="3">
    <source>
        <dbReference type="EMBL" id="APH39619.1"/>
    </source>
</evidence>
<feature type="domain" description="Phosphotyrosine protein phosphatase I" evidence="2">
    <location>
        <begin position="8"/>
        <end position="144"/>
    </location>
</feature>
<dbReference type="PANTHER" id="PTHR43428:SF1">
    <property type="entry name" value="ARSENATE REDUCTASE"/>
    <property type="match status" value="1"/>
</dbReference>
<dbReference type="EMBL" id="FNMU01000002">
    <property type="protein sequence ID" value="SDW33211.1"/>
    <property type="molecule type" value="Genomic_DNA"/>
</dbReference>
<name>A0A1L3Q417_9EURY</name>
<dbReference type="InterPro" id="IPR036196">
    <property type="entry name" value="Ptyr_pPase_sf"/>
</dbReference>
<dbReference type="SUPFAM" id="SSF52788">
    <property type="entry name" value="Phosphotyrosine protein phosphatases I"/>
    <property type="match status" value="1"/>
</dbReference>
<protein>
    <submittedName>
        <fullName evidence="4">Arsenate reductase ArsC</fullName>
    </submittedName>
    <submittedName>
        <fullName evidence="3">Low molecular weight phosphatase family protein</fullName>
    </submittedName>
    <submittedName>
        <fullName evidence="5">Protein tyrosine phosphatase</fullName>
    </submittedName>
</protein>
<dbReference type="EMBL" id="RJJG01000004">
    <property type="protein sequence ID" value="RNI09044.1"/>
    <property type="molecule type" value="Genomic_DNA"/>
</dbReference>
<dbReference type="GO" id="GO:0046685">
    <property type="term" value="P:response to arsenic-containing substance"/>
    <property type="evidence" value="ECO:0007669"/>
    <property type="project" value="UniProtKB-KW"/>
</dbReference>
<dbReference type="Proteomes" id="UP000186879">
    <property type="component" value="Chromosome"/>
</dbReference>